<proteinExistence type="predicted"/>
<protein>
    <recommendedName>
        <fullName evidence="2">DUF1330 domain-containing protein</fullName>
    </recommendedName>
</protein>
<organism evidence="1">
    <name type="scientific">marine metagenome</name>
    <dbReference type="NCBI Taxonomy" id="408172"/>
    <lineage>
        <taxon>unclassified sequences</taxon>
        <taxon>metagenomes</taxon>
        <taxon>ecological metagenomes</taxon>
    </lineage>
</organism>
<sequence length="97" mass="11267">MSYIRVMVNEGPMTTAEMMKMYRESTEPLLKQHIKDKTLKSYSVVIVGEHKGLLIMEFDNKSKMNKFLKTMVPHRNKVTAETNTQYWIYHGPVKASG</sequence>
<accession>A0A381ZZQ7</accession>
<evidence type="ECO:0000313" key="1">
    <source>
        <dbReference type="EMBL" id="SVA94594.1"/>
    </source>
</evidence>
<name>A0A381ZZQ7_9ZZZZ</name>
<gene>
    <name evidence="1" type="ORF">METZ01_LOCUS147448</name>
</gene>
<dbReference type="EMBL" id="UINC01023273">
    <property type="protein sequence ID" value="SVA94594.1"/>
    <property type="molecule type" value="Genomic_DNA"/>
</dbReference>
<reference evidence="1" key="1">
    <citation type="submission" date="2018-05" db="EMBL/GenBank/DDBJ databases">
        <authorList>
            <person name="Lanie J.A."/>
            <person name="Ng W.-L."/>
            <person name="Kazmierczak K.M."/>
            <person name="Andrzejewski T.M."/>
            <person name="Davidsen T.M."/>
            <person name="Wayne K.J."/>
            <person name="Tettelin H."/>
            <person name="Glass J.I."/>
            <person name="Rusch D."/>
            <person name="Podicherti R."/>
            <person name="Tsui H.-C.T."/>
            <person name="Winkler M.E."/>
        </authorList>
    </citation>
    <scope>NUCLEOTIDE SEQUENCE</scope>
</reference>
<evidence type="ECO:0008006" key="2">
    <source>
        <dbReference type="Google" id="ProtNLM"/>
    </source>
</evidence>
<dbReference type="AlphaFoldDB" id="A0A381ZZQ7"/>